<feature type="region of interest" description="Disordered" evidence="1">
    <location>
        <begin position="20"/>
        <end position="39"/>
    </location>
</feature>
<accession>A0ABQ3KRJ0</accession>
<reference evidence="3" key="1">
    <citation type="journal article" date="2019" name="Int. J. Syst. Evol. Microbiol.">
        <title>The Global Catalogue of Microorganisms (GCM) 10K type strain sequencing project: providing services to taxonomists for standard genome sequencing and annotation.</title>
        <authorList>
            <consortium name="The Broad Institute Genomics Platform"/>
            <consortium name="The Broad Institute Genome Sequencing Center for Infectious Disease"/>
            <person name="Wu L."/>
            <person name="Ma J."/>
        </authorList>
    </citation>
    <scope>NUCLEOTIDE SEQUENCE [LARGE SCALE GENOMIC DNA]</scope>
    <source>
        <strain evidence="3">CGMCC 4.7680</strain>
    </source>
</reference>
<comment type="caution">
    <text evidence="2">The sequence shown here is derived from an EMBL/GenBank/DDBJ whole genome shotgun (WGS) entry which is preliminary data.</text>
</comment>
<keyword evidence="3" id="KW-1185">Reference proteome</keyword>
<name>A0ABQ3KRJ0_9PSEU</name>
<evidence type="ECO:0000313" key="2">
    <source>
        <dbReference type="EMBL" id="GHG46800.1"/>
    </source>
</evidence>
<proteinExistence type="predicted"/>
<organism evidence="2 3">
    <name type="scientific">Amycolatopsis bullii</name>
    <dbReference type="NCBI Taxonomy" id="941987"/>
    <lineage>
        <taxon>Bacteria</taxon>
        <taxon>Bacillati</taxon>
        <taxon>Actinomycetota</taxon>
        <taxon>Actinomycetes</taxon>
        <taxon>Pseudonocardiales</taxon>
        <taxon>Pseudonocardiaceae</taxon>
        <taxon>Amycolatopsis</taxon>
    </lineage>
</organism>
<feature type="compositionally biased region" description="Basic residues" evidence="1">
    <location>
        <begin position="20"/>
        <end position="31"/>
    </location>
</feature>
<evidence type="ECO:0000313" key="3">
    <source>
        <dbReference type="Proteomes" id="UP000649955"/>
    </source>
</evidence>
<dbReference type="Proteomes" id="UP000649955">
    <property type="component" value="Unassembled WGS sequence"/>
</dbReference>
<sequence>MWGFYQLKLVSGTPGPGFRVRSKHEGKRKRGCPSPLLHVRLARPGPRRPVAVRRARRRGRADPVVPAAREGCPVASPVALADPVGCPAGPVAVPALPVAPACRRAALAALVSPAPVVLVAVPAA</sequence>
<dbReference type="EMBL" id="BNAW01000066">
    <property type="protein sequence ID" value="GHG46800.1"/>
    <property type="molecule type" value="Genomic_DNA"/>
</dbReference>
<gene>
    <name evidence="2" type="ORF">GCM10017567_81600</name>
</gene>
<evidence type="ECO:0000256" key="1">
    <source>
        <dbReference type="SAM" id="MobiDB-lite"/>
    </source>
</evidence>
<protein>
    <submittedName>
        <fullName evidence="2">Uncharacterized protein</fullName>
    </submittedName>
</protein>